<dbReference type="KEGG" id="msd:MYSTI_06906"/>
<accession>L7UNW1</accession>
<dbReference type="Proteomes" id="UP000011131">
    <property type="component" value="Chromosome"/>
</dbReference>
<name>L7UNW1_MYXSD</name>
<evidence type="ECO:0008006" key="4">
    <source>
        <dbReference type="Google" id="ProtNLM"/>
    </source>
</evidence>
<evidence type="ECO:0000313" key="2">
    <source>
        <dbReference type="EMBL" id="AGC48179.1"/>
    </source>
</evidence>
<dbReference type="RefSeq" id="WP_015352433.1">
    <property type="nucleotide sequence ID" value="NC_020126.1"/>
</dbReference>
<evidence type="ECO:0000313" key="3">
    <source>
        <dbReference type="Proteomes" id="UP000011131"/>
    </source>
</evidence>
<organism evidence="2 3">
    <name type="scientific">Myxococcus stipitatus (strain DSM 14675 / JCM 12634 / Mx s8)</name>
    <dbReference type="NCBI Taxonomy" id="1278073"/>
    <lineage>
        <taxon>Bacteria</taxon>
        <taxon>Pseudomonadati</taxon>
        <taxon>Myxococcota</taxon>
        <taxon>Myxococcia</taxon>
        <taxon>Myxococcales</taxon>
        <taxon>Cystobacterineae</taxon>
        <taxon>Myxococcaceae</taxon>
        <taxon>Myxococcus</taxon>
    </lineage>
</organism>
<feature type="region of interest" description="Disordered" evidence="1">
    <location>
        <begin position="1"/>
        <end position="20"/>
    </location>
</feature>
<sequence length="853" mass="91404">MKHEGCCEPTPDARENPPGLSALRYRTGTWATFRAAMVTQLPLESVQPENGPAKRPLAALTARDPSDPTIALLDATACVLDVLTFYQERQLNEVFLATARERISLVQIARALGYEPGPGLAASGYLAFNVSPQATEPLLVPVGTAVMAMPEGNTPPPVFETDEGFEARLEYNKLPVSRRLPRADLKKGDHHLWVHGLTTRAQRGDGVLIYGTDRLGTPGSERWEFRRIAAFETDTAHDETKLTFERGLGDSYTAPPERALEVLLFRNRASLFGHNAPDWKLQSDQTQLTAWWSAGGSMNGVPDAGVDGRTRLLSATKPVVQWPKFELADDPAVGTSSVDLDRDYNGILKNSWVTLTDGYNVEAYKVLQASTRARQDFTLTGKVTRIKLQGENLSVFGRRATTVWCEPDSFQHVGEPDLSPVTGATLSLDGPYPELTGRLLGVHGLDALTEAPAGEVVRIVSATVNADGKTTLLVDPPLSSKYVRAEVVLNANVTRATHGQTAPDEVLGSGNAAQAFQRFVLKGKPLTHVPSAEEPGGQAALTLRVGGAAWTRVPSLHGQPKDALVYSLRYASDGSTVVELGDGEMGARLPPGAENVVASYRTGLGLVGEVARGRASLLTRRPVGIDSALNPTAFSGAADPESIAEIRSNAPNSVLTLGRLVSIQDYEDFARSFAGIGKALAVGIWAGQRRLVHLTVASASGKPLGPTDPVLVTLAESLVQYQDPVHRAVVDSYEERAFGLVASLLIDPAYRWEDIDAAARAALFGAFDFSHRRFGQGVTPAEVVTVLQAVEGVLAVDLDKLYRTDLTLAAQAAPPQLLIEASGPVTSGGLRTKADLLLVSRNAADIALSRRSE</sequence>
<reference evidence="2 3" key="1">
    <citation type="journal article" date="2013" name="Genome Announc.">
        <title>Complete genome sequence of Myxococcus stipitatus strain DSM 14675, a fruiting myxobacterium.</title>
        <authorList>
            <person name="Huntley S."/>
            <person name="Kneip S."/>
            <person name="Treuner-Lange A."/>
            <person name="Sogaard-Andersen L."/>
        </authorList>
    </citation>
    <scope>NUCLEOTIDE SEQUENCE [LARGE SCALE GENOMIC DNA]</scope>
    <source>
        <strain evidence="3">DSM 14675 / JCM 12634 / Mx s8</strain>
    </source>
</reference>
<keyword evidence="3" id="KW-1185">Reference proteome</keyword>
<dbReference type="InterPro" id="IPR011749">
    <property type="entry name" value="CHP02243"/>
</dbReference>
<dbReference type="AlphaFoldDB" id="L7UNW1"/>
<gene>
    <name evidence="2" type="ordered locus">MYSTI_06906</name>
</gene>
<feature type="compositionally biased region" description="Basic and acidic residues" evidence="1">
    <location>
        <begin position="1"/>
        <end position="15"/>
    </location>
</feature>
<dbReference type="EMBL" id="CP004025">
    <property type="protein sequence ID" value="AGC48179.1"/>
    <property type="molecule type" value="Genomic_DNA"/>
</dbReference>
<dbReference type="STRING" id="1278073.MYSTI_06906"/>
<dbReference type="eggNOG" id="COG3299">
    <property type="taxonomic scope" value="Bacteria"/>
</dbReference>
<protein>
    <recommendedName>
        <fullName evidence="4">Baseplate protein J-like domain-containing protein</fullName>
    </recommendedName>
</protein>
<dbReference type="OrthoDB" id="266253at2"/>
<evidence type="ECO:0000256" key="1">
    <source>
        <dbReference type="SAM" id="MobiDB-lite"/>
    </source>
</evidence>
<dbReference type="HOGENOM" id="CLU_003211_0_0_7"/>
<proteinExistence type="predicted"/>
<dbReference type="PATRIC" id="fig|1278073.3.peg.7012"/>
<dbReference type="NCBIfam" id="TIGR02243">
    <property type="entry name" value="putative baseplate assembly protein"/>
    <property type="match status" value="1"/>
</dbReference>